<proteinExistence type="predicted"/>
<organism evidence="2 3">
    <name type="scientific">Ciona savignyi</name>
    <name type="common">Pacific transparent sea squirt</name>
    <dbReference type="NCBI Taxonomy" id="51511"/>
    <lineage>
        <taxon>Eukaryota</taxon>
        <taxon>Metazoa</taxon>
        <taxon>Chordata</taxon>
        <taxon>Tunicata</taxon>
        <taxon>Ascidiacea</taxon>
        <taxon>Phlebobranchia</taxon>
        <taxon>Cionidae</taxon>
        <taxon>Ciona</taxon>
    </lineage>
</organism>
<sequence>MKTVLAIFLILCVVYATEARHGRGGGGRGGGRRGGGRGGYRGYYYPTPAPTPAPVCNWCFAADKCYSPTDTNPSAACVTCLTTACARRLHDPYGSKLGLDCFKYHWTSTCSAQCGAFDNTRFEKCHDCLDACHEKIGNTVPAPVVCKRNFETRRACDSCNKPTMCYNHTEIRTLFAGHWWCRYSLMNVCFRGVGGEVNVTACIQKWTAATSHCTGVPIPANFQARTTACNPCKKACLTAGQCIANCSKAEVYPKVIPCAICKEFCNATTTCSTGTCDPYCTTCNACFNKCEVGTFGYENPCNCVDTDGLTGGYGGYYGGYGGGYGGYRGGYGGYRGGYRGHRGRGRGGYRG</sequence>
<feature type="chain" id="PRO_5003578834" evidence="1">
    <location>
        <begin position="20"/>
        <end position="351"/>
    </location>
</feature>
<reference evidence="3" key="1">
    <citation type="submission" date="2003-08" db="EMBL/GenBank/DDBJ databases">
        <authorList>
            <person name="Birren B."/>
            <person name="Nusbaum C."/>
            <person name="Abebe A."/>
            <person name="Abouelleil A."/>
            <person name="Adekoya E."/>
            <person name="Ait-zahra M."/>
            <person name="Allen N."/>
            <person name="Allen T."/>
            <person name="An P."/>
            <person name="Anderson M."/>
            <person name="Anderson S."/>
            <person name="Arachchi H."/>
            <person name="Armbruster J."/>
            <person name="Bachantsang P."/>
            <person name="Baldwin J."/>
            <person name="Barry A."/>
            <person name="Bayul T."/>
            <person name="Blitshsteyn B."/>
            <person name="Bloom T."/>
            <person name="Blye J."/>
            <person name="Boguslavskiy L."/>
            <person name="Borowsky M."/>
            <person name="Boukhgalter B."/>
            <person name="Brunache A."/>
            <person name="Butler J."/>
            <person name="Calixte N."/>
            <person name="Calvo S."/>
            <person name="Camarata J."/>
            <person name="Campo K."/>
            <person name="Chang J."/>
            <person name="Cheshatsang Y."/>
            <person name="Citroen M."/>
            <person name="Collymore A."/>
            <person name="Considine T."/>
            <person name="Cook A."/>
            <person name="Cooke P."/>
            <person name="Corum B."/>
            <person name="Cuomo C."/>
            <person name="David R."/>
            <person name="Dawoe T."/>
            <person name="Degray S."/>
            <person name="Dodge S."/>
            <person name="Dooley K."/>
            <person name="Dorje P."/>
            <person name="Dorjee K."/>
            <person name="Dorris L."/>
            <person name="Duffey N."/>
            <person name="Dupes A."/>
            <person name="Elkins T."/>
            <person name="Engels R."/>
            <person name="Erickson J."/>
            <person name="Farina A."/>
            <person name="Faro S."/>
            <person name="Ferreira P."/>
            <person name="Fischer H."/>
            <person name="Fitzgerald M."/>
            <person name="Foley K."/>
            <person name="Gage D."/>
            <person name="Galagan J."/>
            <person name="Gearin G."/>
            <person name="Gnerre S."/>
            <person name="Gnirke A."/>
            <person name="Goyette A."/>
            <person name="Graham J."/>
            <person name="Grandbois E."/>
            <person name="Gyaltsen K."/>
            <person name="Hafez N."/>
            <person name="Hagopian D."/>
            <person name="Hagos B."/>
            <person name="Hall J."/>
            <person name="Hatcher B."/>
            <person name="Heller A."/>
            <person name="Higgins H."/>
            <person name="Honan T."/>
            <person name="Horn A."/>
            <person name="Houde N."/>
            <person name="Hughes L."/>
            <person name="Hulme W."/>
            <person name="Husby E."/>
            <person name="Iliev I."/>
            <person name="Jaffe D."/>
            <person name="Jones C."/>
            <person name="Kamal M."/>
            <person name="Kamat A."/>
            <person name="Kamvysselis M."/>
            <person name="Karlsson E."/>
            <person name="Kells C."/>
            <person name="Kieu A."/>
            <person name="Kisner P."/>
            <person name="Kodira C."/>
            <person name="Kulbokas E."/>
            <person name="Labutti K."/>
            <person name="Lama D."/>
            <person name="Landers T."/>
            <person name="Leger J."/>
            <person name="Levine S."/>
            <person name="Lewis D."/>
            <person name="Lewis T."/>
            <person name="Lindblad-toh K."/>
            <person name="Liu X."/>
            <person name="Lokyitsang T."/>
            <person name="Lokyitsang Y."/>
            <person name="Lucien O."/>
            <person name="Lui A."/>
            <person name="Ma L.J."/>
            <person name="Mabbitt R."/>
            <person name="Macdonald J."/>
            <person name="Maclean C."/>
            <person name="Major J."/>
            <person name="Manning J."/>
            <person name="Marabella R."/>
            <person name="Maru K."/>
            <person name="Matthews C."/>
            <person name="Mauceli E."/>
            <person name="Mccarthy M."/>
            <person name="Mcdonough S."/>
            <person name="Mcghee T."/>
            <person name="Meldrim J."/>
            <person name="Meneus L."/>
            <person name="Mesirov J."/>
            <person name="Mihalev A."/>
            <person name="Mihova T."/>
            <person name="Mikkelsen T."/>
            <person name="Mlenga V."/>
            <person name="Moru K."/>
            <person name="Mozes J."/>
            <person name="Mulrain L."/>
            <person name="Munson G."/>
            <person name="Naylor J."/>
            <person name="Newes C."/>
            <person name="Nguyen C."/>
            <person name="Nguyen N."/>
            <person name="Nguyen T."/>
            <person name="Nicol R."/>
            <person name="Nielsen C."/>
            <person name="Nizzari M."/>
            <person name="Norbu C."/>
            <person name="Norbu N."/>
            <person name="O'donnell P."/>
            <person name="Okoawo O."/>
            <person name="O'leary S."/>
            <person name="Omotosho B."/>
            <person name="O'neill K."/>
            <person name="Osman S."/>
            <person name="Parker S."/>
            <person name="Perrin D."/>
            <person name="Phunkhang P."/>
            <person name="Piqani B."/>
            <person name="Purcell S."/>
            <person name="Rachupka T."/>
            <person name="Ramasamy U."/>
            <person name="Rameau R."/>
            <person name="Ray V."/>
            <person name="Raymond C."/>
            <person name="Retta R."/>
            <person name="Richardson S."/>
            <person name="Rise C."/>
            <person name="Rodriguez J."/>
            <person name="Rogers J."/>
            <person name="Rogov P."/>
            <person name="Rutman M."/>
            <person name="Schupbach R."/>
            <person name="Seaman C."/>
            <person name="Settipalli S."/>
            <person name="Sharpe T."/>
            <person name="Sheridan J."/>
            <person name="Sherpa N."/>
            <person name="Shi J."/>
            <person name="Smirnov S."/>
            <person name="Smith C."/>
            <person name="Sougnez C."/>
            <person name="Spencer B."/>
            <person name="Stalker J."/>
            <person name="Stange-thomann N."/>
            <person name="Stavropoulos S."/>
            <person name="Stetson K."/>
            <person name="Stone C."/>
            <person name="Stone S."/>
            <person name="Stubbs M."/>
            <person name="Talamas J."/>
            <person name="Tchuinga P."/>
            <person name="Tenzing P."/>
            <person name="Tesfaye S."/>
            <person name="Theodore J."/>
            <person name="Thoulutsang Y."/>
            <person name="Topham K."/>
            <person name="Towey S."/>
            <person name="Tsamla T."/>
            <person name="Tsomo N."/>
            <person name="Vallee D."/>
            <person name="Vassiliev H."/>
            <person name="Venkataraman V."/>
            <person name="Vinson J."/>
            <person name="Vo A."/>
            <person name="Wade C."/>
            <person name="Wang S."/>
            <person name="Wangchuk T."/>
            <person name="Wangdi T."/>
            <person name="Whittaker C."/>
            <person name="Wilkinson J."/>
            <person name="Wu Y."/>
            <person name="Wyman D."/>
            <person name="Yadav S."/>
            <person name="Yang S."/>
            <person name="Yang X."/>
            <person name="Yeager S."/>
            <person name="Yee E."/>
            <person name="Young G."/>
            <person name="Zainoun J."/>
            <person name="Zembeck L."/>
            <person name="Zimmer A."/>
            <person name="Zody M."/>
            <person name="Lander E."/>
        </authorList>
    </citation>
    <scope>NUCLEOTIDE SEQUENCE [LARGE SCALE GENOMIC DNA]</scope>
</reference>
<accession>H2YVY3</accession>
<reference evidence="2" key="2">
    <citation type="submission" date="2025-08" db="UniProtKB">
        <authorList>
            <consortium name="Ensembl"/>
        </authorList>
    </citation>
    <scope>IDENTIFICATION</scope>
</reference>
<dbReference type="Proteomes" id="UP000007875">
    <property type="component" value="Unassembled WGS sequence"/>
</dbReference>
<dbReference type="HOGENOM" id="CLU_836664_0_0_1"/>
<keyword evidence="3" id="KW-1185">Reference proteome</keyword>
<dbReference type="GeneTree" id="ENSGT00440000035991"/>
<protein>
    <submittedName>
        <fullName evidence="2">Uncharacterized protein</fullName>
    </submittedName>
</protein>
<evidence type="ECO:0000313" key="3">
    <source>
        <dbReference type="Proteomes" id="UP000007875"/>
    </source>
</evidence>
<dbReference type="Ensembl" id="ENSCSAVT00000009611.1">
    <property type="protein sequence ID" value="ENSCSAVP00000009494.1"/>
    <property type="gene ID" value="ENSCSAVG00000005583.1"/>
</dbReference>
<dbReference type="AlphaFoldDB" id="H2YVY3"/>
<name>H2YVY3_CIOSA</name>
<reference evidence="2" key="3">
    <citation type="submission" date="2025-09" db="UniProtKB">
        <authorList>
            <consortium name="Ensembl"/>
        </authorList>
    </citation>
    <scope>IDENTIFICATION</scope>
</reference>
<feature type="signal peptide" evidence="1">
    <location>
        <begin position="1"/>
        <end position="19"/>
    </location>
</feature>
<dbReference type="InParanoid" id="H2YVY3"/>
<dbReference type="OMA" id="CAICKEF"/>
<evidence type="ECO:0000256" key="1">
    <source>
        <dbReference type="SAM" id="SignalP"/>
    </source>
</evidence>
<evidence type="ECO:0000313" key="2">
    <source>
        <dbReference type="Ensembl" id="ENSCSAVP00000009494.1"/>
    </source>
</evidence>
<keyword evidence="1" id="KW-0732">Signal</keyword>